<protein>
    <submittedName>
        <fullName evidence="1">Protein-export protein SecB</fullName>
    </submittedName>
</protein>
<dbReference type="SUPFAM" id="SSF54611">
    <property type="entry name" value="SecB-like"/>
    <property type="match status" value="1"/>
</dbReference>
<evidence type="ECO:0000313" key="1">
    <source>
        <dbReference type="EMBL" id="MPM64490.1"/>
    </source>
</evidence>
<proteinExistence type="predicted"/>
<dbReference type="Gene3D" id="3.10.420.10">
    <property type="entry name" value="SecB-like"/>
    <property type="match status" value="1"/>
</dbReference>
<dbReference type="InterPro" id="IPR003708">
    <property type="entry name" value="SecB"/>
</dbReference>
<sequence length="134" mass="15557">MSSIQLAHTYATLIDLKRLDVIEKEPQKTFNLSFKPTTEESKKCEFKITFHLDLTDGDSFELKTEYVALFNADSDIDEDFQNSDFIKINAPAIAYPYLRSFITLLMMNSGYSNVYLPTINFVEMDKEKEKNNKM</sequence>
<gene>
    <name evidence="1" type="primary">secB_6</name>
    <name evidence="1" type="ORF">SDC9_111377</name>
</gene>
<dbReference type="GO" id="GO:0051082">
    <property type="term" value="F:unfolded protein binding"/>
    <property type="evidence" value="ECO:0007669"/>
    <property type="project" value="InterPro"/>
</dbReference>
<accession>A0A645BGC8</accession>
<organism evidence="1">
    <name type="scientific">bioreactor metagenome</name>
    <dbReference type="NCBI Taxonomy" id="1076179"/>
    <lineage>
        <taxon>unclassified sequences</taxon>
        <taxon>metagenomes</taxon>
        <taxon>ecological metagenomes</taxon>
    </lineage>
</organism>
<dbReference type="EMBL" id="VSSQ01019984">
    <property type="protein sequence ID" value="MPM64490.1"/>
    <property type="molecule type" value="Genomic_DNA"/>
</dbReference>
<dbReference type="Pfam" id="PF02556">
    <property type="entry name" value="SecB"/>
    <property type="match status" value="1"/>
</dbReference>
<dbReference type="GO" id="GO:0015031">
    <property type="term" value="P:protein transport"/>
    <property type="evidence" value="ECO:0007669"/>
    <property type="project" value="InterPro"/>
</dbReference>
<name>A0A645BGC8_9ZZZZ</name>
<dbReference type="GO" id="GO:0051262">
    <property type="term" value="P:protein tetramerization"/>
    <property type="evidence" value="ECO:0007669"/>
    <property type="project" value="InterPro"/>
</dbReference>
<reference evidence="1" key="1">
    <citation type="submission" date="2019-08" db="EMBL/GenBank/DDBJ databases">
        <authorList>
            <person name="Kucharzyk K."/>
            <person name="Murdoch R.W."/>
            <person name="Higgins S."/>
            <person name="Loffler F."/>
        </authorList>
    </citation>
    <scope>NUCLEOTIDE SEQUENCE</scope>
</reference>
<dbReference type="AlphaFoldDB" id="A0A645BGC8"/>
<comment type="caution">
    <text evidence="1">The sequence shown here is derived from an EMBL/GenBank/DDBJ whole genome shotgun (WGS) entry which is preliminary data.</text>
</comment>
<dbReference type="InterPro" id="IPR035958">
    <property type="entry name" value="SecB-like_sf"/>
</dbReference>